<evidence type="ECO:0000313" key="2">
    <source>
        <dbReference type="Proteomes" id="UP000095282"/>
    </source>
</evidence>
<dbReference type="Proteomes" id="UP000095282">
    <property type="component" value="Unplaced"/>
</dbReference>
<dbReference type="AlphaFoldDB" id="A0A1I7TL87"/>
<dbReference type="PANTHER" id="PTHR39385:SF3">
    <property type="entry name" value="ELRR (EXTRACELLULAR LEUCINE-RICH REPEAT) ONLY"/>
    <property type="match status" value="1"/>
</dbReference>
<organism evidence="2 3">
    <name type="scientific">Caenorhabditis tropicalis</name>
    <dbReference type="NCBI Taxonomy" id="1561998"/>
    <lineage>
        <taxon>Eukaryota</taxon>
        <taxon>Metazoa</taxon>
        <taxon>Ecdysozoa</taxon>
        <taxon>Nematoda</taxon>
        <taxon>Chromadorea</taxon>
        <taxon>Rhabditida</taxon>
        <taxon>Rhabditina</taxon>
        <taxon>Rhabditomorpha</taxon>
        <taxon>Rhabditoidea</taxon>
        <taxon>Rhabditidae</taxon>
        <taxon>Peloderinae</taxon>
        <taxon>Caenorhabditis</taxon>
    </lineage>
</organism>
<name>A0A1I7TL87_9PELO</name>
<dbReference type="eggNOG" id="ENOG502RWN6">
    <property type="taxonomic scope" value="Eukaryota"/>
</dbReference>
<dbReference type="WBParaSite" id="Csp11.Scaffold628.g7028.t1">
    <property type="protein sequence ID" value="Csp11.Scaffold628.g7028.t1"/>
    <property type="gene ID" value="Csp11.Scaffold628.g7028"/>
</dbReference>
<evidence type="ECO:0000256" key="1">
    <source>
        <dbReference type="SAM" id="SignalP"/>
    </source>
</evidence>
<keyword evidence="1" id="KW-0732">Signal</keyword>
<evidence type="ECO:0000313" key="3">
    <source>
        <dbReference type="WBParaSite" id="Csp11.Scaffold628.g7028.t1"/>
    </source>
</evidence>
<feature type="signal peptide" evidence="1">
    <location>
        <begin position="1"/>
        <end position="19"/>
    </location>
</feature>
<accession>A0A1I7TL87</accession>
<dbReference type="PANTHER" id="PTHR39385">
    <property type="entry name" value="PROTEIN CBG20422"/>
    <property type="match status" value="1"/>
</dbReference>
<keyword evidence="2" id="KW-1185">Reference proteome</keyword>
<protein>
    <submittedName>
        <fullName evidence="3">LRRCT domain-containing protein</fullName>
    </submittedName>
</protein>
<dbReference type="Gene3D" id="3.80.10.10">
    <property type="entry name" value="Ribonuclease Inhibitor"/>
    <property type="match status" value="1"/>
</dbReference>
<dbReference type="InterPro" id="IPR032675">
    <property type="entry name" value="LRR_dom_sf"/>
</dbReference>
<feature type="chain" id="PRO_5009307676" evidence="1">
    <location>
        <begin position="20"/>
        <end position="193"/>
    </location>
</feature>
<reference evidence="3" key="1">
    <citation type="submission" date="2016-11" db="UniProtKB">
        <authorList>
            <consortium name="WormBaseParasite"/>
        </authorList>
    </citation>
    <scope>IDENTIFICATION</scope>
</reference>
<proteinExistence type="predicted"/>
<sequence>MDWKPVLLVLLALAALGSASFVPCLNGCKCDVDVSDPVICCDFLQLNYFPLPITLPHKSYNFLALSCNLLETVPSYDLIKQAFPDLHGIDLQGNPNLNCSSLAQFSGKLAVLSDCDSPKPTECVAPQIISVTYPTTPAPAREKTFEYPKCDRTCKDILRLQKIWRDIRNMANSVNPDKILNKMGEHLREILGY</sequence>